<dbReference type="EMBL" id="BAAAZN010000004">
    <property type="protein sequence ID" value="GAA3537706.1"/>
    <property type="molecule type" value="Genomic_DNA"/>
</dbReference>
<evidence type="ECO:0000256" key="1">
    <source>
        <dbReference type="ARBA" id="ARBA00022603"/>
    </source>
</evidence>
<dbReference type="SUPFAM" id="SSF53335">
    <property type="entry name" value="S-adenosyl-L-methionine-dependent methyltransferases"/>
    <property type="match status" value="1"/>
</dbReference>
<dbReference type="InterPro" id="IPR029063">
    <property type="entry name" value="SAM-dependent_MTases_sf"/>
</dbReference>
<evidence type="ECO:0000256" key="3">
    <source>
        <dbReference type="ARBA" id="ARBA00022691"/>
    </source>
</evidence>
<gene>
    <name evidence="5" type="ORF">GCM10022222_21670</name>
</gene>
<evidence type="ECO:0000259" key="4">
    <source>
        <dbReference type="SMART" id="SM00828"/>
    </source>
</evidence>
<dbReference type="GO" id="GO:0008168">
    <property type="term" value="F:methyltransferase activity"/>
    <property type="evidence" value="ECO:0007669"/>
    <property type="project" value="UniProtKB-KW"/>
</dbReference>
<keyword evidence="6" id="KW-1185">Reference proteome</keyword>
<dbReference type="InterPro" id="IPR013216">
    <property type="entry name" value="Methyltransf_11"/>
</dbReference>
<dbReference type="Pfam" id="PF08241">
    <property type="entry name" value="Methyltransf_11"/>
    <property type="match status" value="1"/>
</dbReference>
<reference evidence="6" key="1">
    <citation type="journal article" date="2019" name="Int. J. Syst. Evol. Microbiol.">
        <title>The Global Catalogue of Microorganisms (GCM) 10K type strain sequencing project: providing services to taxonomists for standard genome sequencing and annotation.</title>
        <authorList>
            <consortium name="The Broad Institute Genomics Platform"/>
            <consortium name="The Broad Institute Genome Sequencing Center for Infectious Disease"/>
            <person name="Wu L."/>
            <person name="Ma J."/>
        </authorList>
    </citation>
    <scope>NUCLEOTIDE SEQUENCE [LARGE SCALE GENOMIC DNA]</scope>
    <source>
        <strain evidence="6">JCM 16898</strain>
    </source>
</reference>
<dbReference type="CDD" id="cd02440">
    <property type="entry name" value="AdoMet_MTases"/>
    <property type="match status" value="1"/>
</dbReference>
<name>A0ABP6VRL4_9PSEU</name>
<proteinExistence type="predicted"/>
<accession>A0ABP6VRL4</accession>
<keyword evidence="3" id="KW-0949">S-adenosyl-L-methionine</keyword>
<evidence type="ECO:0000313" key="5">
    <source>
        <dbReference type="EMBL" id="GAA3537706.1"/>
    </source>
</evidence>
<sequence length="275" mass="30221">MVTKPTPDEIGQGYDAFADLLDQLCGENLHHGYWDDPSGDMSLDEATNRLTDRLSGMLPIRAGNRLLDIGCGIGEPAIRMGTAHDIMVTGISISERQVERANDRALKADVDDRVVFEYADAMDLPFQDESFDLVWALESLHHMPDRWTALREAARVLRPGGWLALGDFLLVPGPDGAPAAAARVQEVAKGVLSVVDVDEYREGLRAVGLVPAEAEDVGEYTRTTWSKAAARFEDLREQALQHIDEAQFELTLSRFRGFGAEPALGYVLMTARKPG</sequence>
<keyword evidence="2" id="KW-0808">Transferase</keyword>
<dbReference type="PANTHER" id="PTHR44068">
    <property type="entry name" value="ZGC:194242"/>
    <property type="match status" value="1"/>
</dbReference>
<keyword evidence="1 5" id="KW-0489">Methyltransferase</keyword>
<feature type="domain" description="Polyketide synthase-like methyltransferase" evidence="4">
    <location>
        <begin position="50"/>
        <end position="253"/>
    </location>
</feature>
<dbReference type="Proteomes" id="UP001500689">
    <property type="component" value="Unassembled WGS sequence"/>
</dbReference>
<protein>
    <submittedName>
        <fullName evidence="5">27-O-demethylrifamycin SV methyltransferase</fullName>
    </submittedName>
</protein>
<dbReference type="PANTHER" id="PTHR44068:SF11">
    <property type="entry name" value="GERANYL DIPHOSPHATE 2-C-METHYLTRANSFERASE"/>
    <property type="match status" value="1"/>
</dbReference>
<evidence type="ECO:0000313" key="6">
    <source>
        <dbReference type="Proteomes" id="UP001500689"/>
    </source>
</evidence>
<dbReference type="GO" id="GO:0032259">
    <property type="term" value="P:methylation"/>
    <property type="evidence" value="ECO:0007669"/>
    <property type="project" value="UniProtKB-KW"/>
</dbReference>
<dbReference type="Gene3D" id="3.40.50.150">
    <property type="entry name" value="Vaccinia Virus protein VP39"/>
    <property type="match status" value="1"/>
</dbReference>
<evidence type="ECO:0000256" key="2">
    <source>
        <dbReference type="ARBA" id="ARBA00022679"/>
    </source>
</evidence>
<dbReference type="SMART" id="SM00828">
    <property type="entry name" value="PKS_MT"/>
    <property type="match status" value="1"/>
</dbReference>
<comment type="caution">
    <text evidence="5">The sequence shown here is derived from an EMBL/GenBank/DDBJ whole genome shotgun (WGS) entry which is preliminary data.</text>
</comment>
<dbReference type="InterPro" id="IPR020803">
    <property type="entry name" value="MeTfrase_dom"/>
</dbReference>
<organism evidence="5 6">
    <name type="scientific">Amycolatopsis ultiminotia</name>
    <dbReference type="NCBI Taxonomy" id="543629"/>
    <lineage>
        <taxon>Bacteria</taxon>
        <taxon>Bacillati</taxon>
        <taxon>Actinomycetota</taxon>
        <taxon>Actinomycetes</taxon>
        <taxon>Pseudonocardiales</taxon>
        <taxon>Pseudonocardiaceae</taxon>
        <taxon>Amycolatopsis</taxon>
    </lineage>
</organism>
<dbReference type="InterPro" id="IPR050447">
    <property type="entry name" value="Erg6_SMT_methyltransf"/>
</dbReference>